<dbReference type="Gene3D" id="2.170.130.30">
    <property type="match status" value="1"/>
</dbReference>
<feature type="chain" id="PRO_5042987203" evidence="6">
    <location>
        <begin position="22"/>
        <end position="463"/>
    </location>
</feature>
<dbReference type="EMBL" id="JAWJWE010000039">
    <property type="protein sequence ID" value="KAK6620644.1"/>
    <property type="molecule type" value="Genomic_DNA"/>
</dbReference>
<dbReference type="Gene3D" id="1.50.10.20">
    <property type="match status" value="1"/>
</dbReference>
<keyword evidence="4" id="KW-0170">Cobalt</keyword>
<dbReference type="GO" id="GO:0005615">
    <property type="term" value="C:extracellular space"/>
    <property type="evidence" value="ECO:0007669"/>
    <property type="project" value="TreeGrafter"/>
</dbReference>
<evidence type="ECO:0000256" key="1">
    <source>
        <dbReference type="ARBA" id="ARBA00004613"/>
    </source>
</evidence>
<dbReference type="GO" id="GO:0031419">
    <property type="term" value="F:cobalamin binding"/>
    <property type="evidence" value="ECO:0007669"/>
    <property type="project" value="InterPro"/>
</dbReference>
<evidence type="ECO:0000256" key="5">
    <source>
        <dbReference type="PIRSR" id="PIRSR602157-2"/>
    </source>
</evidence>
<dbReference type="InterPro" id="IPR051588">
    <property type="entry name" value="Cobalamin_Transport"/>
</dbReference>
<feature type="binding site" evidence="4">
    <location>
        <begin position="420"/>
        <end position="422"/>
    </location>
    <ligand>
        <name>cyanocob(III)alamin</name>
        <dbReference type="ChEBI" id="CHEBI:17439"/>
    </ligand>
</feature>
<evidence type="ECO:0000256" key="2">
    <source>
        <dbReference type="ARBA" id="ARBA00022525"/>
    </source>
</evidence>
<evidence type="ECO:0000313" key="8">
    <source>
        <dbReference type="EMBL" id="KAK6641572.1"/>
    </source>
</evidence>
<evidence type="ECO:0000256" key="6">
    <source>
        <dbReference type="SAM" id="SignalP"/>
    </source>
</evidence>
<feature type="disulfide bond" evidence="5">
    <location>
        <begin position="150"/>
        <end position="188"/>
    </location>
</feature>
<comment type="caution">
    <text evidence="7">The sequence shown here is derived from an EMBL/GenBank/DDBJ whole genome shotgun (WGS) entry which is preliminary data.</text>
</comment>
<keyword evidence="5" id="KW-1015">Disulfide bond</keyword>
<protein>
    <submittedName>
        <fullName evidence="7">Uncharacterized protein</fullName>
    </submittedName>
</protein>
<comment type="subcellular location">
    <subcellularLocation>
        <location evidence="1">Secreted</location>
    </subcellularLocation>
</comment>
<evidence type="ECO:0000313" key="10">
    <source>
        <dbReference type="Proteomes" id="UP001372834"/>
    </source>
</evidence>
<dbReference type="Proteomes" id="UP001359485">
    <property type="component" value="Unassembled WGS sequence"/>
</dbReference>
<reference evidence="7 10" key="1">
    <citation type="submission" date="2023-10" db="EMBL/GenBank/DDBJ databases">
        <title>Genomes of two closely related lineages of the louse Polyplax serrata with different host specificities.</title>
        <authorList>
            <person name="Martinu J."/>
            <person name="Tarabai H."/>
            <person name="Stefka J."/>
            <person name="Hypsa V."/>
        </authorList>
    </citation>
    <scope>NUCLEOTIDE SEQUENCE [LARGE SCALE GENOMIC DNA]</scope>
    <source>
        <strain evidence="8">98ZLc_SE</strain>
        <strain evidence="7">HR10_N</strain>
    </source>
</reference>
<dbReference type="PANTHER" id="PTHR10559:SF18">
    <property type="entry name" value="TRANSCOBALAMIN II"/>
    <property type="match status" value="1"/>
</dbReference>
<dbReference type="Pfam" id="PF01122">
    <property type="entry name" value="Cobalamin_bind"/>
    <property type="match status" value="1"/>
</dbReference>
<accession>A0AAN8S3F1</accession>
<gene>
    <name evidence="7" type="ORF">RUM43_010939</name>
    <name evidence="8" type="ORF">RUM44_013287</name>
</gene>
<evidence type="ECO:0000313" key="9">
    <source>
        <dbReference type="Proteomes" id="UP001359485"/>
    </source>
</evidence>
<dbReference type="AlphaFoldDB" id="A0AAN8S3F1"/>
<feature type="signal peptide" evidence="6">
    <location>
        <begin position="1"/>
        <end position="21"/>
    </location>
</feature>
<dbReference type="EMBL" id="JAWJWF010000001">
    <property type="protein sequence ID" value="KAK6641572.1"/>
    <property type="molecule type" value="Genomic_DNA"/>
</dbReference>
<evidence type="ECO:0000313" key="7">
    <source>
        <dbReference type="EMBL" id="KAK6620644.1"/>
    </source>
</evidence>
<feature type="binding site" evidence="4">
    <location>
        <begin position="403"/>
        <end position="404"/>
    </location>
    <ligand>
        <name>cyanocob(III)alamin</name>
        <dbReference type="ChEBI" id="CHEBI:17439"/>
    </ligand>
</feature>
<evidence type="ECO:0000256" key="4">
    <source>
        <dbReference type="PIRSR" id="PIRSR602157-1"/>
    </source>
</evidence>
<proteinExistence type="predicted"/>
<dbReference type="SUPFAM" id="SSF48239">
    <property type="entry name" value="Terpenoid cyclases/Protein prenyltransferases"/>
    <property type="match status" value="1"/>
</dbReference>
<keyword evidence="3 6" id="KW-0732">Signal</keyword>
<evidence type="ECO:0000256" key="3">
    <source>
        <dbReference type="ARBA" id="ARBA00022729"/>
    </source>
</evidence>
<dbReference type="InterPro" id="IPR002157">
    <property type="entry name" value="Cbl-bd_prot"/>
</dbReference>
<dbReference type="Proteomes" id="UP001372834">
    <property type="component" value="Unassembled WGS sequence"/>
</dbReference>
<organism evidence="7 10">
    <name type="scientific">Polyplax serrata</name>
    <name type="common">Common mouse louse</name>
    <dbReference type="NCBI Taxonomy" id="468196"/>
    <lineage>
        <taxon>Eukaryota</taxon>
        <taxon>Metazoa</taxon>
        <taxon>Ecdysozoa</taxon>
        <taxon>Arthropoda</taxon>
        <taxon>Hexapoda</taxon>
        <taxon>Insecta</taxon>
        <taxon>Pterygota</taxon>
        <taxon>Neoptera</taxon>
        <taxon>Paraneoptera</taxon>
        <taxon>Psocodea</taxon>
        <taxon>Troctomorpha</taxon>
        <taxon>Phthiraptera</taxon>
        <taxon>Anoplura</taxon>
        <taxon>Polyplacidae</taxon>
        <taxon>Polyplax</taxon>
    </lineage>
</organism>
<keyword evidence="2" id="KW-0964">Secreted</keyword>
<dbReference type="InterPro" id="IPR008930">
    <property type="entry name" value="Terpenoid_cyclase/PrenylTrfase"/>
</dbReference>
<sequence length="463" mass="52797">MVPFWTLSLCLLFIMFSGADSQDVSLVVPDPSMVHALEWLDKQREPDYGFQDHTAEAVVAFQLSNASSWYTPNNLLNKLTVKQMDIEILVNLFRRHETPPSPKDLALYSMALNSLCRDPRQFYGHDLISNINHQEMLLDLEFAVSSLAICISGNHVRKRQIRRLLDITEQNKEVTVETISMVVIALHCIIHDHRNRNLHHYLANPTKKLGKLQKEDGSFGDLKSSAFAIQALESTDPGGHHWNRTTAVNYVKFQQNDDGSFGDDDALYTTILVLFALGPQGLVSIKDLNCQTDKEKNWSNPSTFYVPVPPIKLPENSNLEVNKTTELPEEKVTSWTELNKSEINSDDSATVSYTLWVGSNVTETYTINVTTENNDSFYNVMQLAAQRDNHFCFLSTEWPNGHYVHTLAGYKEEPMSYHYWLLYKLPMPPDLTLPPPNQFVAPVGVDELLVEDGDHFLFWYKKL</sequence>
<dbReference type="PANTHER" id="PTHR10559">
    <property type="entry name" value="TRANSCOBALAMIN-1/GASTRIC INTRINSIC FACTOR"/>
    <property type="match status" value="1"/>
</dbReference>
<feature type="binding site" evidence="4">
    <location>
        <position position="221"/>
    </location>
    <ligand>
        <name>cyanocob(III)alamin</name>
        <dbReference type="ChEBI" id="CHEBI:17439"/>
    </ligand>
</feature>
<dbReference type="GO" id="GO:0015889">
    <property type="term" value="P:cobalamin transport"/>
    <property type="evidence" value="ECO:0007669"/>
    <property type="project" value="InterPro"/>
</dbReference>
<name>A0AAN8S3F1_POLSC</name>
<keyword evidence="9" id="KW-1185">Reference proteome</keyword>